<dbReference type="InterPro" id="IPR017441">
    <property type="entry name" value="Protein_kinase_ATP_BS"/>
</dbReference>
<evidence type="ECO:0000256" key="13">
    <source>
        <dbReference type="ARBA" id="ARBA00022777"/>
    </source>
</evidence>
<dbReference type="Pfam" id="PF00433">
    <property type="entry name" value="Pkinase_C"/>
    <property type="match status" value="1"/>
</dbReference>
<evidence type="ECO:0000256" key="18">
    <source>
        <dbReference type="ARBA" id="ARBA00023054"/>
    </source>
</evidence>
<dbReference type="SMART" id="SM00742">
    <property type="entry name" value="Hr1"/>
    <property type="match status" value="2"/>
</dbReference>
<dbReference type="GO" id="GO:0030026">
    <property type="term" value="P:intracellular manganese ion homeostasis"/>
    <property type="evidence" value="ECO:0007669"/>
    <property type="project" value="InterPro"/>
</dbReference>
<evidence type="ECO:0000256" key="2">
    <source>
        <dbReference type="ARBA" id="ARBA00005490"/>
    </source>
</evidence>
<feature type="domain" description="REM-1" evidence="31">
    <location>
        <begin position="348"/>
        <end position="425"/>
    </location>
</feature>
<feature type="region of interest" description="Disordered" evidence="26">
    <location>
        <begin position="287"/>
        <end position="311"/>
    </location>
</feature>
<evidence type="ECO:0000256" key="11">
    <source>
        <dbReference type="ARBA" id="ARBA00022741"/>
    </source>
</evidence>
<protein>
    <recommendedName>
        <fullName evidence="4">protein kinase C</fullName>
        <ecNumber evidence="4">2.7.11.13</ecNumber>
    </recommendedName>
</protein>
<feature type="compositionally biased region" description="Polar residues" evidence="26">
    <location>
        <begin position="571"/>
        <end position="588"/>
    </location>
</feature>
<dbReference type="PANTHER" id="PTHR24351">
    <property type="entry name" value="RIBOSOMAL PROTEIN S6 KINASE"/>
    <property type="match status" value="1"/>
</dbReference>
<keyword evidence="10" id="KW-0677">Repeat</keyword>
<dbReference type="InterPro" id="IPR000008">
    <property type="entry name" value="C2_dom"/>
</dbReference>
<keyword evidence="7" id="KW-0808">Transferase</keyword>
<accession>A0A899FUB9</accession>
<evidence type="ECO:0000256" key="23">
    <source>
        <dbReference type="PROSITE-ProRule" id="PRU01207"/>
    </source>
</evidence>
<keyword evidence="19 27" id="KW-0472">Membrane</keyword>
<comment type="subcellular location">
    <subcellularLocation>
        <location evidence="1">Endomembrane system</location>
        <topology evidence="1">Multi-pass membrane protein</topology>
    </subcellularLocation>
</comment>
<evidence type="ECO:0000256" key="12">
    <source>
        <dbReference type="ARBA" id="ARBA00022771"/>
    </source>
</evidence>
<dbReference type="InterPro" id="IPR017892">
    <property type="entry name" value="Pkinase_C"/>
</dbReference>
<keyword evidence="17 27" id="KW-1133">Transmembrane helix</keyword>
<dbReference type="InterPro" id="IPR011072">
    <property type="entry name" value="HR1_rho-bd"/>
</dbReference>
<dbReference type="SMART" id="SM00109">
    <property type="entry name" value="C1"/>
    <property type="match status" value="2"/>
</dbReference>
<dbReference type="Gene3D" id="3.30.200.20">
    <property type="entry name" value="Phosphorylase Kinase, domain 1"/>
    <property type="match status" value="1"/>
</dbReference>
<dbReference type="SMART" id="SM00239">
    <property type="entry name" value="C2"/>
    <property type="match status" value="1"/>
</dbReference>
<dbReference type="FunFam" id="1.10.510.10:FF:000101">
    <property type="entry name" value="Protein kinase C"/>
    <property type="match status" value="1"/>
</dbReference>
<evidence type="ECO:0000259" key="28">
    <source>
        <dbReference type="PROSITE" id="PS50011"/>
    </source>
</evidence>
<evidence type="ECO:0000256" key="7">
    <source>
        <dbReference type="ARBA" id="ARBA00022679"/>
    </source>
</evidence>
<gene>
    <name evidence="32" type="ORF">MERGE_000419</name>
</gene>
<dbReference type="PROSITE" id="PS00479">
    <property type="entry name" value="ZF_DAG_PE_1"/>
    <property type="match status" value="2"/>
</dbReference>
<dbReference type="InterPro" id="IPR046349">
    <property type="entry name" value="C1-like_sf"/>
</dbReference>
<dbReference type="EC" id="2.7.11.13" evidence="4"/>
<dbReference type="CDD" id="cd05570">
    <property type="entry name" value="STKc_PKC"/>
    <property type="match status" value="1"/>
</dbReference>
<keyword evidence="15 24" id="KW-0067">ATP-binding</keyword>
<evidence type="ECO:0000256" key="26">
    <source>
        <dbReference type="SAM" id="MobiDB-lite"/>
    </source>
</evidence>
<comment type="similarity">
    <text evidence="3">Belongs to the CCC1 family.</text>
</comment>
<comment type="similarity">
    <text evidence="2">Belongs to the protein kinase superfamily. AGC Ser/Thr protein kinase family. PKC subfamily.</text>
</comment>
<dbReference type="GO" id="GO:0090334">
    <property type="term" value="P:regulation of cell wall (1-&gt;3)-beta-D-glucan biosynthetic process"/>
    <property type="evidence" value="ECO:0007669"/>
    <property type="project" value="UniProtKB-ARBA"/>
</dbReference>
<evidence type="ECO:0000256" key="22">
    <source>
        <dbReference type="ARBA" id="ARBA00057210"/>
    </source>
</evidence>
<feature type="transmembrane region" description="Helical" evidence="27">
    <location>
        <begin position="140"/>
        <end position="164"/>
    </location>
</feature>
<feature type="binding site" evidence="24">
    <location>
        <position position="1047"/>
    </location>
    <ligand>
        <name>ATP</name>
        <dbReference type="ChEBI" id="CHEBI:30616"/>
    </ligand>
</feature>
<dbReference type="GO" id="GO:0008360">
    <property type="term" value="P:regulation of cell shape"/>
    <property type="evidence" value="ECO:0007669"/>
    <property type="project" value="UniProtKB-KW"/>
</dbReference>
<feature type="domain" description="AGC-kinase C-terminal" evidence="30">
    <location>
        <begin position="1278"/>
        <end position="1343"/>
    </location>
</feature>
<evidence type="ECO:0000256" key="6">
    <source>
        <dbReference type="ARBA" id="ARBA00022553"/>
    </source>
</evidence>
<keyword evidence="13" id="KW-0418">Kinase</keyword>
<dbReference type="InterPro" id="IPR008217">
    <property type="entry name" value="Ccc1_fam"/>
</dbReference>
<evidence type="ECO:0000256" key="20">
    <source>
        <dbReference type="ARBA" id="ARBA00047272"/>
    </source>
</evidence>
<dbReference type="InterPro" id="IPR011009">
    <property type="entry name" value="Kinase-like_dom_sf"/>
</dbReference>
<dbReference type="Gene3D" id="3.30.60.20">
    <property type="match status" value="2"/>
</dbReference>
<proteinExistence type="inferred from homology"/>
<evidence type="ECO:0000259" key="31">
    <source>
        <dbReference type="PROSITE" id="PS51860"/>
    </source>
</evidence>
<dbReference type="EMBL" id="CP054532">
    <property type="protein sequence ID" value="QSL64263.1"/>
    <property type="molecule type" value="Genomic_DNA"/>
</dbReference>
<dbReference type="FunFam" id="3.30.200.20:FF:000103">
    <property type="entry name" value="Protein kinase C"/>
    <property type="match status" value="1"/>
</dbReference>
<dbReference type="GO" id="GO:0007165">
    <property type="term" value="P:signal transduction"/>
    <property type="evidence" value="ECO:0007669"/>
    <property type="project" value="InterPro"/>
</dbReference>
<dbReference type="SUPFAM" id="SSF56112">
    <property type="entry name" value="Protein kinase-like (PK-like)"/>
    <property type="match status" value="1"/>
</dbReference>
<evidence type="ECO:0000256" key="3">
    <source>
        <dbReference type="ARBA" id="ARBA00007049"/>
    </source>
</evidence>
<dbReference type="Gene3D" id="1.10.510.10">
    <property type="entry name" value="Transferase(Phosphotransferase) domain 1"/>
    <property type="match status" value="1"/>
</dbReference>
<dbReference type="InterPro" id="IPR002219">
    <property type="entry name" value="PKC_DAG/PE"/>
</dbReference>
<dbReference type="GO" id="GO:1903139">
    <property type="term" value="P:positive regulation of cell integrity MAPK cascade"/>
    <property type="evidence" value="ECO:0007669"/>
    <property type="project" value="UniProtKB-ARBA"/>
</dbReference>
<dbReference type="PROSITE" id="PS00107">
    <property type="entry name" value="PROTEIN_KINASE_ATP"/>
    <property type="match status" value="1"/>
</dbReference>
<evidence type="ECO:0000259" key="30">
    <source>
        <dbReference type="PROSITE" id="PS51285"/>
    </source>
</evidence>
<feature type="transmembrane region" description="Helical" evidence="27">
    <location>
        <begin position="170"/>
        <end position="190"/>
    </location>
</feature>
<keyword evidence="18 23" id="KW-0175">Coiled coil</keyword>
<keyword evidence="8 27" id="KW-0812">Transmembrane</keyword>
<evidence type="ECO:0000256" key="10">
    <source>
        <dbReference type="ARBA" id="ARBA00022737"/>
    </source>
</evidence>
<comment type="catalytic activity">
    <reaction evidence="20">
        <text>L-threonyl-[protein] + ATP = O-phospho-L-threonyl-[protein] + ADP + H(+)</text>
        <dbReference type="Rhea" id="RHEA:46608"/>
        <dbReference type="Rhea" id="RHEA-COMP:11060"/>
        <dbReference type="Rhea" id="RHEA-COMP:11605"/>
        <dbReference type="ChEBI" id="CHEBI:15378"/>
        <dbReference type="ChEBI" id="CHEBI:30013"/>
        <dbReference type="ChEBI" id="CHEBI:30616"/>
        <dbReference type="ChEBI" id="CHEBI:61977"/>
        <dbReference type="ChEBI" id="CHEBI:456216"/>
        <dbReference type="EC" id="2.7.11.13"/>
    </reaction>
</comment>
<organism evidence="32 33">
    <name type="scientific">Pneumocystis wakefieldiae</name>
    <dbReference type="NCBI Taxonomy" id="38082"/>
    <lineage>
        <taxon>Eukaryota</taxon>
        <taxon>Fungi</taxon>
        <taxon>Dikarya</taxon>
        <taxon>Ascomycota</taxon>
        <taxon>Taphrinomycotina</taxon>
        <taxon>Pneumocystomycetes</taxon>
        <taxon>Pneumocystaceae</taxon>
        <taxon>Pneumocystis</taxon>
    </lineage>
</organism>
<dbReference type="GO" id="GO:0000935">
    <property type="term" value="C:division septum"/>
    <property type="evidence" value="ECO:0007669"/>
    <property type="project" value="UniProtKB-ARBA"/>
</dbReference>
<dbReference type="OrthoDB" id="63267at2759"/>
<evidence type="ECO:0000256" key="14">
    <source>
        <dbReference type="ARBA" id="ARBA00022833"/>
    </source>
</evidence>
<evidence type="ECO:0000256" key="21">
    <source>
        <dbReference type="ARBA" id="ARBA00047470"/>
    </source>
</evidence>
<name>A0A899FUB9_9ASCO</name>
<feature type="coiled-coil region" evidence="25">
    <location>
        <begin position="386"/>
        <end position="432"/>
    </location>
</feature>
<comment type="catalytic activity">
    <reaction evidence="21">
        <text>L-seryl-[protein] + ATP = O-phospho-L-seryl-[protein] + ADP + H(+)</text>
        <dbReference type="Rhea" id="RHEA:17989"/>
        <dbReference type="Rhea" id="RHEA-COMP:9863"/>
        <dbReference type="Rhea" id="RHEA-COMP:11604"/>
        <dbReference type="ChEBI" id="CHEBI:15378"/>
        <dbReference type="ChEBI" id="CHEBI:29999"/>
        <dbReference type="ChEBI" id="CHEBI:30616"/>
        <dbReference type="ChEBI" id="CHEBI:83421"/>
        <dbReference type="ChEBI" id="CHEBI:456216"/>
        <dbReference type="EC" id="2.7.11.13"/>
    </reaction>
</comment>
<dbReference type="GO" id="GO:0005524">
    <property type="term" value="F:ATP binding"/>
    <property type="evidence" value="ECO:0007669"/>
    <property type="project" value="UniProtKB-UniRule"/>
</dbReference>
<dbReference type="SUPFAM" id="SSF57889">
    <property type="entry name" value="Cysteine-rich domain"/>
    <property type="match status" value="2"/>
</dbReference>
<keyword evidence="5" id="KW-0723">Serine/threonine-protein kinase</keyword>
<dbReference type="GO" id="GO:0012505">
    <property type="term" value="C:endomembrane system"/>
    <property type="evidence" value="ECO:0007669"/>
    <property type="project" value="UniProtKB-SubCell"/>
</dbReference>
<dbReference type="InterPro" id="IPR035892">
    <property type="entry name" value="C2_domain_sf"/>
</dbReference>
<keyword evidence="6" id="KW-0597">Phosphoprotein</keyword>
<evidence type="ECO:0000256" key="27">
    <source>
        <dbReference type="SAM" id="Phobius"/>
    </source>
</evidence>
<dbReference type="Pfam" id="PF00069">
    <property type="entry name" value="Pkinase"/>
    <property type="match status" value="1"/>
</dbReference>
<dbReference type="PROSITE" id="PS51860">
    <property type="entry name" value="REM_1"/>
    <property type="match status" value="2"/>
</dbReference>
<feature type="region of interest" description="Disordered" evidence="26">
    <location>
        <begin position="571"/>
        <end position="593"/>
    </location>
</feature>
<evidence type="ECO:0000256" key="5">
    <source>
        <dbReference type="ARBA" id="ARBA00022527"/>
    </source>
</evidence>
<dbReference type="GO" id="GO:0008270">
    <property type="term" value="F:zinc ion binding"/>
    <property type="evidence" value="ECO:0007669"/>
    <property type="project" value="UniProtKB-KW"/>
</dbReference>
<dbReference type="PROSITE" id="PS50011">
    <property type="entry name" value="PROTEIN_KINASE_DOM"/>
    <property type="match status" value="1"/>
</dbReference>
<dbReference type="SUPFAM" id="SSF46585">
    <property type="entry name" value="HR1 repeat"/>
    <property type="match status" value="1"/>
</dbReference>
<dbReference type="CDD" id="cd20822">
    <property type="entry name" value="C1_ScPKC1-like_rpt1"/>
    <property type="match status" value="1"/>
</dbReference>
<dbReference type="InterPro" id="IPR000719">
    <property type="entry name" value="Prot_kinase_dom"/>
</dbReference>
<dbReference type="CDD" id="cd20823">
    <property type="entry name" value="C1_ScPKC1-like_rpt2"/>
    <property type="match status" value="1"/>
</dbReference>
<evidence type="ECO:0000256" key="25">
    <source>
        <dbReference type="SAM" id="Coils"/>
    </source>
</evidence>
<evidence type="ECO:0000256" key="1">
    <source>
        <dbReference type="ARBA" id="ARBA00004127"/>
    </source>
</evidence>
<feature type="coiled-coil region" evidence="25">
    <location>
        <begin position="212"/>
        <end position="279"/>
    </location>
</feature>
<evidence type="ECO:0000313" key="32">
    <source>
        <dbReference type="EMBL" id="QSL64263.1"/>
    </source>
</evidence>
<dbReference type="Pfam" id="PF00130">
    <property type="entry name" value="C1_1"/>
    <property type="match status" value="2"/>
</dbReference>
<sequence length="1343" mass="154970">MEMCSESSRIASDIILGLSDGLTVPFSLAAGLSSFYNSKIVLTAGMAELMSGAVSMGLGGYLAAKSEVEHFEHIRRTQMDLLIHAPENRSQQIVDQLESYGIVDEVCKPLIFYLKQNPINFVNFVMRFDLCLQKPSLRTAWFSAITIAMSYFLGGLIPLIPYIIFYNNTFLGFKVSVILVAVVLFIFGYLKSIYLIGSIKKSIYSAFQTLLSDRMEEILEAINDIHKRIEREKVLILGAQAMRAQTLNENVQQSLENNIRESQRNITYLEQRISELQLKRVEYIDNEYNDGDEDKPPTPPPKNIPFLDDSKTNIPLSNIKGDKKPEVPLKLEKPVNSKPQYTRLDLFKYYTPYTSWKIQTMIQQLESKLMVEKQVKNGFDKLIKLYENENDKKNKNEADMGRIESEKKIQLLNRALKRYRNLNVEIDKEIQENDETGNVSSVRGSLSGILKGKIYAIQDIEHVSRTFRTPEIYVVIKVDKTEFSTRASKIDRWSHESFEIEANKANEIEFTVYDKYGNSSIPVAVLYIQISDINEELRQNRLREVSEPDWVSAEKMQNDFGEIKSKKNLLDTENPNSVLPTSEKQSSTIKKEETEDRGIDAWFALEPAGQIHLKLNFIKNLKNVRVVDRLGLGRQGAIREKKKEVYEMNGHRFSQQQFYRIIKCAHCSEFLKDAAGFRCIECRYTCHKKCYLKIVSKCISRPSYVNESDEEKPNHYIPHKFESIVNIGANWCCHCGYILPLGRRSAQKCLECNILCHFQCRYLIPNSCGISMEAANQVLNEIKITKMKQINTFVVIDKEDDDSLKFQSETTHNLLSMKESYLDNNQSTIHLSSQNLSQFLFKSLQNDEESKFEDERVSLDKISSQKNLLDTFDTRKTHKSRLSLSSSTDFEKGIPSSDLNLSFESLYQKNYQHEDKICKQEDFGKLNKSSVSEQERHIDIVHKTSDKYSSEYDRYSNDYDQYSEGIYGKHDKYNYSSDSSIKNYQFFNDTQIDKPTPYQASRTRISSFSKKKIGLDDFNFLSVLGKGNFGKVMLAEAKSTKQLYAIKVLKKESIIENEEIGSAISEKRIFLTANKGRHPFLINLHSCFQTETRIYFVMEYVSGGDLLLHIQREQFGQTRALFYAAEVLLVLKHLHENGIIYRDLKLDNILLCLDGHIKVTDYGLCKEDMWYGSTTTTFCGTPEFMAPEILFEQRYGRAVDWWAFGVLIYQMLLGQSPFRGEDEDEIFDSIQSDEPLYPIHMPRDSVSILQRLLIKEPERRLGSGPSDALEVMAHPFFRNINWDDIYHKRVHPPYFPKITNPMDTSNFDTEFTHEPPVLTPTQSKLTQAMQEQFRGFSIYCGDP</sequence>
<dbReference type="Pfam" id="PF02185">
    <property type="entry name" value="HR1"/>
    <property type="match status" value="2"/>
</dbReference>
<dbReference type="PROSITE" id="PS00108">
    <property type="entry name" value="PROTEIN_KINASE_ST"/>
    <property type="match status" value="1"/>
</dbReference>
<evidence type="ECO:0000256" key="9">
    <source>
        <dbReference type="ARBA" id="ARBA00022723"/>
    </source>
</evidence>
<dbReference type="SUPFAM" id="SSF49562">
    <property type="entry name" value="C2 domain (Calcium/lipid-binding domain, CaLB)"/>
    <property type="match status" value="1"/>
</dbReference>
<keyword evidence="9" id="KW-0479">Metal-binding</keyword>
<dbReference type="SMART" id="SM00133">
    <property type="entry name" value="S_TK_X"/>
    <property type="match status" value="1"/>
</dbReference>
<evidence type="ECO:0000256" key="16">
    <source>
        <dbReference type="ARBA" id="ARBA00022960"/>
    </source>
</evidence>
<evidence type="ECO:0000313" key="33">
    <source>
        <dbReference type="Proteomes" id="UP000663699"/>
    </source>
</evidence>
<evidence type="ECO:0000256" key="17">
    <source>
        <dbReference type="ARBA" id="ARBA00022989"/>
    </source>
</evidence>
<comment type="function">
    <text evidence="22">Involved in the control of the cell shape. Target of the inhibitor staurosporine.</text>
</comment>
<feature type="domain" description="Protein kinase" evidence="28">
    <location>
        <begin position="1018"/>
        <end position="1277"/>
    </location>
</feature>
<keyword evidence="11 24" id="KW-0547">Nucleotide-binding</keyword>
<feature type="domain" description="Phorbol-ester/DAG-type" evidence="29">
    <location>
        <begin position="718"/>
        <end position="768"/>
    </location>
</feature>
<evidence type="ECO:0000256" key="19">
    <source>
        <dbReference type="ARBA" id="ARBA00023136"/>
    </source>
</evidence>
<dbReference type="Proteomes" id="UP000663699">
    <property type="component" value="Chromosome 1"/>
</dbReference>
<dbReference type="InterPro" id="IPR008271">
    <property type="entry name" value="Ser/Thr_kinase_AS"/>
</dbReference>
<dbReference type="GO" id="GO:0004697">
    <property type="term" value="F:diacylglycerol-dependent serine/threonine kinase activity"/>
    <property type="evidence" value="ECO:0007669"/>
    <property type="project" value="UniProtKB-EC"/>
</dbReference>
<keyword evidence="14" id="KW-0862">Zinc</keyword>
<keyword evidence="16" id="KW-0133">Cell shape</keyword>
<dbReference type="GO" id="GO:0005384">
    <property type="term" value="F:manganese ion transmembrane transporter activity"/>
    <property type="evidence" value="ECO:0007669"/>
    <property type="project" value="InterPro"/>
</dbReference>
<dbReference type="Gene3D" id="1.10.287.160">
    <property type="entry name" value="HR1 repeat"/>
    <property type="match status" value="1"/>
</dbReference>
<evidence type="ECO:0000256" key="24">
    <source>
        <dbReference type="PROSITE-ProRule" id="PRU10141"/>
    </source>
</evidence>
<evidence type="ECO:0000256" key="15">
    <source>
        <dbReference type="ARBA" id="ARBA00022840"/>
    </source>
</evidence>
<keyword evidence="33" id="KW-1185">Reference proteome</keyword>
<reference evidence="32" key="1">
    <citation type="submission" date="2020-06" db="EMBL/GenBank/DDBJ databases">
        <title>Genomes of multiple members of Pneumocystis genus reveal paths to human pathogen Pneumocystis jirovecii.</title>
        <authorList>
            <person name="Cisse O.H."/>
            <person name="Ma L."/>
            <person name="Dekker J."/>
            <person name="Khil P."/>
            <person name="Jo J."/>
            <person name="Brenchley J."/>
            <person name="Blair R."/>
            <person name="Pahar B."/>
            <person name="Chabe M."/>
            <person name="Van Rompay K.A."/>
            <person name="Keesler R."/>
            <person name="Sukura A."/>
            <person name="Hirsch V."/>
            <person name="Kutty G."/>
            <person name="Liu Y."/>
            <person name="Peng L."/>
            <person name="Chen J."/>
            <person name="Song J."/>
            <person name="Weissenbacher-Lang C."/>
            <person name="Xu J."/>
            <person name="Upham N.S."/>
            <person name="Stajich J.E."/>
            <person name="Cuomo C.A."/>
            <person name="Cushion M.T."/>
            <person name="Kovacs J.A."/>
        </authorList>
    </citation>
    <scope>NUCLEOTIDE SEQUENCE</scope>
    <source>
        <strain evidence="32">2A</strain>
    </source>
</reference>
<evidence type="ECO:0000256" key="8">
    <source>
        <dbReference type="ARBA" id="ARBA00022692"/>
    </source>
</evidence>
<dbReference type="PROSITE" id="PS51285">
    <property type="entry name" value="AGC_KINASE_CTER"/>
    <property type="match status" value="1"/>
</dbReference>
<feature type="domain" description="Phorbol-ester/DAG-type" evidence="29">
    <location>
        <begin position="650"/>
        <end position="698"/>
    </location>
</feature>
<dbReference type="InterPro" id="IPR036274">
    <property type="entry name" value="HR1_rpt_sf"/>
</dbReference>
<dbReference type="InterPro" id="IPR000961">
    <property type="entry name" value="AGC-kinase_C"/>
</dbReference>
<dbReference type="PROSITE" id="PS50081">
    <property type="entry name" value="ZF_DAG_PE_2"/>
    <property type="match status" value="2"/>
</dbReference>
<feature type="domain" description="REM-1" evidence="31">
    <location>
        <begin position="206"/>
        <end position="282"/>
    </location>
</feature>
<evidence type="ECO:0000259" key="29">
    <source>
        <dbReference type="PROSITE" id="PS50081"/>
    </source>
</evidence>
<evidence type="ECO:0000256" key="4">
    <source>
        <dbReference type="ARBA" id="ARBA00012429"/>
    </source>
</evidence>
<keyword evidence="12" id="KW-0863">Zinc-finger</keyword>
<dbReference type="SMART" id="SM00220">
    <property type="entry name" value="S_TKc"/>
    <property type="match status" value="1"/>
</dbReference>
<dbReference type="Pfam" id="PF01988">
    <property type="entry name" value="VIT1"/>
    <property type="match status" value="1"/>
</dbReference>